<dbReference type="AlphaFoldDB" id="A0A1Y4SQ58"/>
<dbReference type="SUPFAM" id="SSF47413">
    <property type="entry name" value="lambda repressor-like DNA-binding domains"/>
    <property type="match status" value="1"/>
</dbReference>
<dbReference type="RefSeq" id="WP_087359829.1">
    <property type="nucleotide sequence ID" value="NZ_NFLJ01000047.1"/>
</dbReference>
<dbReference type="CDD" id="cd00093">
    <property type="entry name" value="HTH_XRE"/>
    <property type="match status" value="1"/>
</dbReference>
<proteinExistence type="predicted"/>
<feature type="domain" description="HTH cro/C1-type" evidence="1">
    <location>
        <begin position="49"/>
        <end position="78"/>
    </location>
</feature>
<evidence type="ECO:0000313" key="2">
    <source>
        <dbReference type="EMBL" id="OUQ32055.1"/>
    </source>
</evidence>
<keyword evidence="3" id="KW-1185">Reference proteome</keyword>
<sequence>MKNNPKKISNTKERLKYYMNLKNIKQKDIVELCEPYCQMYNVKFNKSDISQYVTGRSEPNQDKLYVLSEALQVNIEWLMGYDFPMDKEINWDSFKDLEKELQQQLPVLEDLAKVFGKDFYKLVTLYDMLNVDGKQKIQDYILDICENEKYLKEDIDQQSLYQAMSI</sequence>
<organism evidence="2 3">
    <name type="scientific">Massilimicrobiota timonensis</name>
    <dbReference type="NCBI Taxonomy" id="1776392"/>
    <lineage>
        <taxon>Bacteria</taxon>
        <taxon>Bacillati</taxon>
        <taxon>Bacillota</taxon>
        <taxon>Erysipelotrichia</taxon>
        <taxon>Erysipelotrichales</taxon>
        <taxon>Erysipelotrichaceae</taxon>
        <taxon>Massilimicrobiota</taxon>
    </lineage>
</organism>
<comment type="caution">
    <text evidence="2">The sequence shown here is derived from an EMBL/GenBank/DDBJ whole genome shotgun (WGS) entry which is preliminary data.</text>
</comment>
<name>A0A1Y4SQ58_9FIRM</name>
<gene>
    <name evidence="2" type="ORF">B5E75_12645</name>
</gene>
<dbReference type="EMBL" id="NFLJ01000047">
    <property type="protein sequence ID" value="OUQ32055.1"/>
    <property type="molecule type" value="Genomic_DNA"/>
</dbReference>
<dbReference type="Gene3D" id="1.10.260.40">
    <property type="entry name" value="lambda repressor-like DNA-binding domains"/>
    <property type="match status" value="1"/>
</dbReference>
<dbReference type="OrthoDB" id="194368at2"/>
<evidence type="ECO:0000313" key="3">
    <source>
        <dbReference type="Proteomes" id="UP000195305"/>
    </source>
</evidence>
<dbReference type="Proteomes" id="UP000195305">
    <property type="component" value="Unassembled WGS sequence"/>
</dbReference>
<dbReference type="InterPro" id="IPR001387">
    <property type="entry name" value="Cro/C1-type_HTH"/>
</dbReference>
<dbReference type="InterPro" id="IPR010982">
    <property type="entry name" value="Lambda_DNA-bd_dom_sf"/>
</dbReference>
<dbReference type="PROSITE" id="PS50943">
    <property type="entry name" value="HTH_CROC1"/>
    <property type="match status" value="1"/>
</dbReference>
<evidence type="ECO:0000259" key="1">
    <source>
        <dbReference type="PROSITE" id="PS50943"/>
    </source>
</evidence>
<dbReference type="GO" id="GO:0003677">
    <property type="term" value="F:DNA binding"/>
    <property type="evidence" value="ECO:0007669"/>
    <property type="project" value="InterPro"/>
</dbReference>
<reference evidence="2 3" key="1">
    <citation type="journal article" date="2018" name="BMC Genomics">
        <title>Whole genome sequencing and function prediction of 133 gut anaerobes isolated from chicken caecum in pure cultures.</title>
        <authorList>
            <person name="Medvecky M."/>
            <person name="Cejkova D."/>
            <person name="Polansky O."/>
            <person name="Karasova D."/>
            <person name="Kubasova T."/>
            <person name="Cizek A."/>
            <person name="Rychlik I."/>
        </authorList>
    </citation>
    <scope>NUCLEOTIDE SEQUENCE [LARGE SCALE GENOMIC DNA]</scope>
    <source>
        <strain evidence="2 3">An13</strain>
    </source>
</reference>
<protein>
    <recommendedName>
        <fullName evidence="1">HTH cro/C1-type domain-containing protein</fullName>
    </recommendedName>
</protein>
<accession>A0A1Y4SQ58</accession>